<protein>
    <submittedName>
        <fullName evidence="2">GNAT family N-acetyltransferase</fullName>
    </submittedName>
</protein>
<proteinExistence type="predicted"/>
<dbReference type="AlphaFoldDB" id="A0AAX4HTJ3"/>
<dbReference type="InterPro" id="IPR000182">
    <property type="entry name" value="GNAT_dom"/>
</dbReference>
<evidence type="ECO:0000259" key="1">
    <source>
        <dbReference type="PROSITE" id="PS51186"/>
    </source>
</evidence>
<dbReference type="KEGG" id="psti:SOO65_07170"/>
<dbReference type="RefSeq" id="WP_321398818.1">
    <property type="nucleotide sequence ID" value="NZ_CP139487.1"/>
</dbReference>
<evidence type="ECO:0000313" key="3">
    <source>
        <dbReference type="Proteomes" id="UP001324634"/>
    </source>
</evidence>
<accession>A0AAX4HTJ3</accession>
<dbReference type="EMBL" id="CP139487">
    <property type="protein sequence ID" value="WPU66522.1"/>
    <property type="molecule type" value="Genomic_DNA"/>
</dbReference>
<gene>
    <name evidence="2" type="ORF">SOO65_07170</name>
</gene>
<dbReference type="GO" id="GO:0016747">
    <property type="term" value="F:acyltransferase activity, transferring groups other than amino-acyl groups"/>
    <property type="evidence" value="ECO:0007669"/>
    <property type="project" value="InterPro"/>
</dbReference>
<dbReference type="CDD" id="cd04301">
    <property type="entry name" value="NAT_SF"/>
    <property type="match status" value="1"/>
</dbReference>
<dbReference type="SUPFAM" id="SSF55729">
    <property type="entry name" value="Acyl-CoA N-acyltransferases (Nat)"/>
    <property type="match status" value="1"/>
</dbReference>
<feature type="domain" description="N-acetyltransferase" evidence="1">
    <location>
        <begin position="2"/>
        <end position="144"/>
    </location>
</feature>
<keyword evidence="3" id="KW-1185">Reference proteome</keyword>
<dbReference type="Gene3D" id="3.40.630.30">
    <property type="match status" value="1"/>
</dbReference>
<name>A0AAX4HTJ3_9BACT</name>
<dbReference type="PROSITE" id="PS51186">
    <property type="entry name" value="GNAT"/>
    <property type="match status" value="1"/>
</dbReference>
<dbReference type="InterPro" id="IPR016181">
    <property type="entry name" value="Acyl_CoA_acyltransferase"/>
</dbReference>
<sequence>MDEIRVCSKEDLKQVLDWLKAENAAGLPGCFYCNRSLIKESFKKKNVWILDLGKGPIAFLVLNPLCSSIEILEVKHAERGHGYGRKMAEFAISYFKSKNHSIIRIDCQPSSSINFWKKMGFHLYKETFKGVSKKNHYSNRAYLKIGKDNYVDPSWPMVSVEIRFYPEQVKWNDKSVEPIVVFKPDCFRKSSNELVLKDRIVFYHPSVFEARDVVICISVEDNKLYMDKAKYEEGKIFGINKQDNDLFWLDRILIP</sequence>
<organism evidence="2 3">
    <name type="scientific">Peredibacter starrii</name>
    <dbReference type="NCBI Taxonomy" id="28202"/>
    <lineage>
        <taxon>Bacteria</taxon>
        <taxon>Pseudomonadati</taxon>
        <taxon>Bdellovibrionota</taxon>
        <taxon>Bacteriovoracia</taxon>
        <taxon>Bacteriovoracales</taxon>
        <taxon>Bacteriovoracaceae</taxon>
        <taxon>Peredibacter</taxon>
    </lineage>
</organism>
<dbReference type="Proteomes" id="UP001324634">
    <property type="component" value="Chromosome"/>
</dbReference>
<dbReference type="Pfam" id="PF00583">
    <property type="entry name" value="Acetyltransf_1"/>
    <property type="match status" value="1"/>
</dbReference>
<evidence type="ECO:0000313" key="2">
    <source>
        <dbReference type="EMBL" id="WPU66522.1"/>
    </source>
</evidence>
<reference evidence="2 3" key="1">
    <citation type="submission" date="2023-11" db="EMBL/GenBank/DDBJ databases">
        <title>Peredibacter starrii A3.12.</title>
        <authorList>
            <person name="Mitchell R.J."/>
        </authorList>
    </citation>
    <scope>NUCLEOTIDE SEQUENCE [LARGE SCALE GENOMIC DNA]</scope>
    <source>
        <strain evidence="2 3">A3.12</strain>
    </source>
</reference>